<evidence type="ECO:0000256" key="2">
    <source>
        <dbReference type="ARBA" id="ARBA00022884"/>
    </source>
</evidence>
<comment type="similarity">
    <text evidence="5">Belongs to the bacterial ribosomal protein bL25 family. CTC subfamily.</text>
</comment>
<dbReference type="InterPro" id="IPR020057">
    <property type="entry name" value="Ribosomal_bL25_b-dom"/>
</dbReference>
<dbReference type="HAMAP" id="MF_01334">
    <property type="entry name" value="Ribosomal_bL25_CTC"/>
    <property type="match status" value="1"/>
</dbReference>
<sequence>METMTLQAKPRKALGKVATKAVRKENLIPCVLYGGDEIQHFTLAPLDLRTLVYSPEFKTVEINLDGQVHKCILKHVQYHPVDERILHIDFLRLIEEHPIKIEVPVSFQGVAIGLKSGGKLIKKMRSVKIKTTPEFLIDKIVLDTTAMELGQSARIKDLIIGEGIEILNNEDIPVASIDIPRALRTADDATAATPVAAAATPAAAAPAAKATAGDKKAPAAKAAAPAAKPKK</sequence>
<organism evidence="9 10">
    <name type="scientific">Candidatus Opimibacter skivensis</name>
    <dbReference type="NCBI Taxonomy" id="2982028"/>
    <lineage>
        <taxon>Bacteria</taxon>
        <taxon>Pseudomonadati</taxon>
        <taxon>Bacteroidota</taxon>
        <taxon>Saprospiria</taxon>
        <taxon>Saprospirales</taxon>
        <taxon>Saprospiraceae</taxon>
        <taxon>Candidatus Opimibacter</taxon>
    </lineage>
</organism>
<keyword evidence="2 5" id="KW-0694">RNA-binding</keyword>
<evidence type="ECO:0000313" key="9">
    <source>
        <dbReference type="EMBL" id="MBK9982234.1"/>
    </source>
</evidence>
<feature type="region of interest" description="Disordered" evidence="6">
    <location>
        <begin position="207"/>
        <end position="231"/>
    </location>
</feature>
<dbReference type="PANTHER" id="PTHR33284:SF1">
    <property type="entry name" value="RIBOSOMAL PROTEIN L25_GLN-TRNA SYNTHETASE, ANTI-CODON-BINDING DOMAIN-CONTAINING PROTEIN"/>
    <property type="match status" value="1"/>
</dbReference>
<evidence type="ECO:0000259" key="8">
    <source>
        <dbReference type="Pfam" id="PF14693"/>
    </source>
</evidence>
<dbReference type="InterPro" id="IPR029751">
    <property type="entry name" value="Ribosomal_L25_dom"/>
</dbReference>
<dbReference type="InterPro" id="IPR020056">
    <property type="entry name" value="Rbsml_bL25/Gln-tRNA_synth_N"/>
</dbReference>
<dbReference type="GO" id="GO:0006412">
    <property type="term" value="P:translation"/>
    <property type="evidence" value="ECO:0007669"/>
    <property type="project" value="UniProtKB-UniRule"/>
</dbReference>
<dbReference type="InterPro" id="IPR020930">
    <property type="entry name" value="Ribosomal_uL5_bac-type"/>
</dbReference>
<dbReference type="EMBL" id="JADKGY010000006">
    <property type="protein sequence ID" value="MBK9982234.1"/>
    <property type="molecule type" value="Genomic_DNA"/>
</dbReference>
<feature type="domain" description="Large ribosomal subunit protein bL25 L25" evidence="7">
    <location>
        <begin position="6"/>
        <end position="90"/>
    </location>
</feature>
<keyword evidence="4 5" id="KW-0687">Ribonucleoprotein</keyword>
<evidence type="ECO:0000256" key="3">
    <source>
        <dbReference type="ARBA" id="ARBA00022980"/>
    </source>
</evidence>
<dbReference type="GO" id="GO:0003735">
    <property type="term" value="F:structural constituent of ribosome"/>
    <property type="evidence" value="ECO:0007669"/>
    <property type="project" value="InterPro"/>
</dbReference>
<evidence type="ECO:0000313" key="10">
    <source>
        <dbReference type="Proteomes" id="UP000808337"/>
    </source>
</evidence>
<dbReference type="NCBIfam" id="TIGR00731">
    <property type="entry name" value="bL25_bact_ctc"/>
    <property type="match status" value="1"/>
</dbReference>
<dbReference type="GO" id="GO:0022625">
    <property type="term" value="C:cytosolic large ribosomal subunit"/>
    <property type="evidence" value="ECO:0007669"/>
    <property type="project" value="TreeGrafter"/>
</dbReference>
<feature type="domain" description="Large ribosomal subunit protein bL25 beta" evidence="8">
    <location>
        <begin position="99"/>
        <end position="181"/>
    </location>
</feature>
<evidence type="ECO:0000256" key="1">
    <source>
        <dbReference type="ARBA" id="ARBA00022730"/>
    </source>
</evidence>
<proteinExistence type="inferred from homology"/>
<comment type="function">
    <text evidence="5">This is one of the proteins that binds to the 5S RNA in the ribosome where it forms part of the central protuberance.</text>
</comment>
<dbReference type="Gene3D" id="2.40.240.10">
    <property type="entry name" value="Ribosomal Protein L25, Chain P"/>
    <property type="match status" value="1"/>
</dbReference>
<dbReference type="GO" id="GO:0008097">
    <property type="term" value="F:5S rRNA binding"/>
    <property type="evidence" value="ECO:0007669"/>
    <property type="project" value="InterPro"/>
</dbReference>
<evidence type="ECO:0000256" key="5">
    <source>
        <dbReference type="HAMAP-Rule" id="MF_01334"/>
    </source>
</evidence>
<dbReference type="Gene3D" id="2.170.120.20">
    <property type="entry name" value="Ribosomal protein L25, beta domain"/>
    <property type="match status" value="1"/>
</dbReference>
<dbReference type="AlphaFoldDB" id="A0A9D7SWL8"/>
<protein>
    <recommendedName>
        <fullName evidence="5">Large ribosomal subunit protein bL25</fullName>
    </recommendedName>
    <alternativeName>
        <fullName evidence="5">General stress protein CTC</fullName>
    </alternativeName>
</protein>
<evidence type="ECO:0000259" key="7">
    <source>
        <dbReference type="Pfam" id="PF01386"/>
    </source>
</evidence>
<dbReference type="PANTHER" id="PTHR33284">
    <property type="entry name" value="RIBOSOMAL PROTEIN L25/GLN-TRNA SYNTHETASE, ANTI-CODON-BINDING DOMAIN-CONTAINING PROTEIN"/>
    <property type="match status" value="1"/>
</dbReference>
<comment type="caution">
    <text evidence="9">The sequence shown here is derived from an EMBL/GenBank/DDBJ whole genome shotgun (WGS) entry which is preliminary data.</text>
</comment>
<keyword evidence="3 5" id="KW-0689">Ribosomal protein</keyword>
<dbReference type="Proteomes" id="UP000808337">
    <property type="component" value="Unassembled WGS sequence"/>
</dbReference>
<keyword evidence="1 5" id="KW-0699">rRNA-binding</keyword>
<evidence type="ECO:0000256" key="4">
    <source>
        <dbReference type="ARBA" id="ARBA00023274"/>
    </source>
</evidence>
<accession>A0A9D7SWL8</accession>
<dbReference type="CDD" id="cd00495">
    <property type="entry name" value="Ribosomal_L25_TL5_CTC"/>
    <property type="match status" value="1"/>
</dbReference>
<dbReference type="Pfam" id="PF01386">
    <property type="entry name" value="Ribosomal_L25p"/>
    <property type="match status" value="1"/>
</dbReference>
<reference evidence="9 10" key="1">
    <citation type="submission" date="2020-10" db="EMBL/GenBank/DDBJ databases">
        <title>Connecting structure to function with the recovery of over 1000 high-quality activated sludge metagenome-assembled genomes encoding full-length rRNA genes using long-read sequencing.</title>
        <authorList>
            <person name="Singleton C.M."/>
            <person name="Petriglieri F."/>
            <person name="Kristensen J.M."/>
            <person name="Kirkegaard R.H."/>
            <person name="Michaelsen T.Y."/>
            <person name="Andersen M.H."/>
            <person name="Karst S.M."/>
            <person name="Dueholm M.S."/>
            <person name="Nielsen P.H."/>
            <person name="Albertsen M."/>
        </authorList>
    </citation>
    <scope>NUCLEOTIDE SEQUENCE [LARGE SCALE GENOMIC DNA]</scope>
    <source>
        <strain evidence="9">Ribe_18-Q3-R11-54_MAXAC.273</strain>
    </source>
</reference>
<dbReference type="SUPFAM" id="SSF50715">
    <property type="entry name" value="Ribosomal protein L25-like"/>
    <property type="match status" value="1"/>
</dbReference>
<dbReference type="InterPro" id="IPR011035">
    <property type="entry name" value="Ribosomal_bL25/Gln-tRNA_synth"/>
</dbReference>
<dbReference type="Pfam" id="PF14693">
    <property type="entry name" value="Ribosomal_TL5_C"/>
    <property type="match status" value="1"/>
</dbReference>
<dbReference type="InterPro" id="IPR037121">
    <property type="entry name" value="Ribosomal_bL25_C"/>
</dbReference>
<comment type="subunit">
    <text evidence="5">Part of the 50S ribosomal subunit; part of the 5S rRNA/L5/L18/L25 subcomplex. Contacts the 5S rRNA. Binds to the 5S rRNA independently of L5 and L18.</text>
</comment>
<dbReference type="InterPro" id="IPR001021">
    <property type="entry name" value="Ribosomal_bL25_long"/>
</dbReference>
<name>A0A9D7SWL8_9BACT</name>
<feature type="compositionally biased region" description="Low complexity" evidence="6">
    <location>
        <begin position="219"/>
        <end position="231"/>
    </location>
</feature>
<evidence type="ECO:0000256" key="6">
    <source>
        <dbReference type="SAM" id="MobiDB-lite"/>
    </source>
</evidence>
<gene>
    <name evidence="5" type="primary">rplY</name>
    <name evidence="5" type="synonym">ctc</name>
    <name evidence="9" type="ORF">IPP15_07395</name>
</gene>